<organism evidence="3">
    <name type="scientific">marine metagenome</name>
    <dbReference type="NCBI Taxonomy" id="408172"/>
    <lineage>
        <taxon>unclassified sequences</taxon>
        <taxon>metagenomes</taxon>
        <taxon>ecological metagenomes</taxon>
    </lineage>
</organism>
<dbReference type="Gene3D" id="3.30.750.44">
    <property type="match status" value="1"/>
</dbReference>
<dbReference type="Pfam" id="PF22694">
    <property type="entry name" value="CtpB_N-like"/>
    <property type="match status" value="1"/>
</dbReference>
<dbReference type="PANTHER" id="PTHR32060">
    <property type="entry name" value="TAIL-SPECIFIC PROTEASE"/>
    <property type="match status" value="1"/>
</dbReference>
<evidence type="ECO:0000256" key="1">
    <source>
        <dbReference type="SAM" id="MobiDB-lite"/>
    </source>
</evidence>
<dbReference type="PANTHER" id="PTHR32060:SF30">
    <property type="entry name" value="CARBOXY-TERMINAL PROCESSING PROTEASE CTPA"/>
    <property type="match status" value="1"/>
</dbReference>
<sequence>MRNSTSILGLAAVLSVALVTGGWFLQRGVLQESNVYLQARLFQEVLDHVTRQFVDTVDRSELIDNAIDGVLEDLGDPHTSFIDAETWERFRFRSGADAEYGGVGLEILSRDGWITVITPLPGGPALRAGIRAGDRIIEVEGVSAEDWETDQAADELRGRPGTDVSIGIDRP</sequence>
<dbReference type="GO" id="GO:0004175">
    <property type="term" value="F:endopeptidase activity"/>
    <property type="evidence" value="ECO:0007669"/>
    <property type="project" value="TreeGrafter"/>
</dbReference>
<dbReference type="InterPro" id="IPR055210">
    <property type="entry name" value="CtpA/B_N"/>
</dbReference>
<reference evidence="3" key="1">
    <citation type="submission" date="2018-05" db="EMBL/GenBank/DDBJ databases">
        <authorList>
            <person name="Lanie J.A."/>
            <person name="Ng W.-L."/>
            <person name="Kazmierczak K.M."/>
            <person name="Andrzejewski T.M."/>
            <person name="Davidsen T.M."/>
            <person name="Wayne K.J."/>
            <person name="Tettelin H."/>
            <person name="Glass J.I."/>
            <person name="Rusch D."/>
            <person name="Podicherti R."/>
            <person name="Tsui H.-C.T."/>
            <person name="Winkler M.E."/>
        </authorList>
    </citation>
    <scope>NUCLEOTIDE SEQUENCE</scope>
</reference>
<dbReference type="InterPro" id="IPR001478">
    <property type="entry name" value="PDZ"/>
</dbReference>
<dbReference type="PROSITE" id="PS50106">
    <property type="entry name" value="PDZ"/>
    <property type="match status" value="1"/>
</dbReference>
<gene>
    <name evidence="3" type="ORF">METZ01_LOCUS298320</name>
</gene>
<dbReference type="AlphaFoldDB" id="A0A382M9E0"/>
<dbReference type="Gene3D" id="2.30.42.10">
    <property type="match status" value="1"/>
</dbReference>
<accession>A0A382M9E0</accession>
<dbReference type="InterPro" id="IPR041489">
    <property type="entry name" value="PDZ_6"/>
</dbReference>
<dbReference type="CDD" id="cd06782">
    <property type="entry name" value="cpPDZ_CPP-like"/>
    <property type="match status" value="1"/>
</dbReference>
<dbReference type="SMART" id="SM00228">
    <property type="entry name" value="PDZ"/>
    <property type="match status" value="1"/>
</dbReference>
<dbReference type="EMBL" id="UINC01092136">
    <property type="protein sequence ID" value="SVC45466.1"/>
    <property type="molecule type" value="Genomic_DNA"/>
</dbReference>
<feature type="domain" description="PDZ" evidence="2">
    <location>
        <begin position="101"/>
        <end position="157"/>
    </location>
</feature>
<protein>
    <recommendedName>
        <fullName evidence="2">PDZ domain-containing protein</fullName>
    </recommendedName>
</protein>
<dbReference type="SUPFAM" id="SSF50156">
    <property type="entry name" value="PDZ domain-like"/>
    <property type="match status" value="1"/>
</dbReference>
<feature type="non-terminal residue" evidence="3">
    <location>
        <position position="171"/>
    </location>
</feature>
<evidence type="ECO:0000259" key="2">
    <source>
        <dbReference type="PROSITE" id="PS50106"/>
    </source>
</evidence>
<dbReference type="InterPro" id="IPR036034">
    <property type="entry name" value="PDZ_sf"/>
</dbReference>
<dbReference type="GO" id="GO:0030288">
    <property type="term" value="C:outer membrane-bounded periplasmic space"/>
    <property type="evidence" value="ECO:0007669"/>
    <property type="project" value="TreeGrafter"/>
</dbReference>
<evidence type="ECO:0000313" key="3">
    <source>
        <dbReference type="EMBL" id="SVC45466.1"/>
    </source>
</evidence>
<dbReference type="Pfam" id="PF17820">
    <property type="entry name" value="PDZ_6"/>
    <property type="match status" value="1"/>
</dbReference>
<name>A0A382M9E0_9ZZZZ</name>
<feature type="region of interest" description="Disordered" evidence="1">
    <location>
        <begin position="148"/>
        <end position="171"/>
    </location>
</feature>
<proteinExistence type="predicted"/>
<dbReference type="GO" id="GO:0007165">
    <property type="term" value="P:signal transduction"/>
    <property type="evidence" value="ECO:0007669"/>
    <property type="project" value="TreeGrafter"/>
</dbReference>